<comment type="caution">
    <text evidence="5">The sequence shown here is derived from an EMBL/GenBank/DDBJ whole genome shotgun (WGS) entry which is preliminary data.</text>
</comment>
<gene>
    <name evidence="5" type="ORF">ID875_30620</name>
</gene>
<keyword evidence="1" id="KW-0805">Transcription regulation</keyword>
<evidence type="ECO:0000256" key="1">
    <source>
        <dbReference type="ARBA" id="ARBA00023015"/>
    </source>
</evidence>
<feature type="domain" description="HTH luxR-type" evidence="4">
    <location>
        <begin position="19"/>
        <end position="84"/>
    </location>
</feature>
<dbReference type="GO" id="GO:0006355">
    <property type="term" value="P:regulation of DNA-templated transcription"/>
    <property type="evidence" value="ECO:0007669"/>
    <property type="project" value="InterPro"/>
</dbReference>
<organism evidence="5">
    <name type="scientific">Streptomyces globisporus</name>
    <dbReference type="NCBI Taxonomy" id="1908"/>
    <lineage>
        <taxon>Bacteria</taxon>
        <taxon>Bacillati</taxon>
        <taxon>Actinomycetota</taxon>
        <taxon>Actinomycetes</taxon>
        <taxon>Kitasatosporales</taxon>
        <taxon>Streptomycetaceae</taxon>
        <taxon>Streptomyces</taxon>
    </lineage>
</organism>
<evidence type="ECO:0000256" key="2">
    <source>
        <dbReference type="ARBA" id="ARBA00023125"/>
    </source>
</evidence>
<dbReference type="PROSITE" id="PS00622">
    <property type="entry name" value="HTH_LUXR_1"/>
    <property type="match status" value="1"/>
</dbReference>
<dbReference type="SMART" id="SM00421">
    <property type="entry name" value="HTH_LUXR"/>
    <property type="match status" value="1"/>
</dbReference>
<dbReference type="InterPro" id="IPR036388">
    <property type="entry name" value="WH-like_DNA-bd_sf"/>
</dbReference>
<dbReference type="PROSITE" id="PS50043">
    <property type="entry name" value="HTH_LUXR_2"/>
    <property type="match status" value="1"/>
</dbReference>
<evidence type="ECO:0000259" key="4">
    <source>
        <dbReference type="PROSITE" id="PS50043"/>
    </source>
</evidence>
<dbReference type="CDD" id="cd06170">
    <property type="entry name" value="LuxR_C_like"/>
    <property type="match status" value="1"/>
</dbReference>
<dbReference type="SUPFAM" id="SSF46894">
    <property type="entry name" value="C-terminal effector domain of the bipartite response regulators"/>
    <property type="match status" value="1"/>
</dbReference>
<dbReference type="PRINTS" id="PR00038">
    <property type="entry name" value="HTHLUXR"/>
</dbReference>
<keyword evidence="2" id="KW-0238">DNA-binding</keyword>
<accession>A0A927BPY8</accession>
<keyword evidence="3" id="KW-0804">Transcription</keyword>
<proteinExistence type="predicted"/>
<protein>
    <submittedName>
        <fullName evidence="5">Response regulator transcription factor</fullName>
    </submittedName>
</protein>
<dbReference type="Gene3D" id="1.10.10.10">
    <property type="entry name" value="Winged helix-like DNA-binding domain superfamily/Winged helix DNA-binding domain"/>
    <property type="match status" value="1"/>
</dbReference>
<dbReference type="InterPro" id="IPR000792">
    <property type="entry name" value="Tscrpt_reg_LuxR_C"/>
</dbReference>
<evidence type="ECO:0000256" key="3">
    <source>
        <dbReference type="ARBA" id="ARBA00023163"/>
    </source>
</evidence>
<evidence type="ECO:0000313" key="5">
    <source>
        <dbReference type="EMBL" id="MBD2830621.1"/>
    </source>
</evidence>
<name>A0A927BPY8_STRGL</name>
<dbReference type="GO" id="GO:0003677">
    <property type="term" value="F:DNA binding"/>
    <property type="evidence" value="ECO:0007669"/>
    <property type="project" value="UniProtKB-KW"/>
</dbReference>
<dbReference type="PANTHER" id="PTHR44688">
    <property type="entry name" value="DNA-BINDING TRANSCRIPTIONAL ACTIVATOR DEVR_DOSR"/>
    <property type="match status" value="1"/>
</dbReference>
<reference evidence="5" key="1">
    <citation type="journal article" date="2020" name="PLoS ONE">
        <title>Isolation and characterization of Streptomyces bacteriophages and Streptomyces strains encoding biosynthetic arsenals: Streptomyces strains and phages for antibiotic discovery.</title>
        <authorList>
            <person name="Montano E.T."/>
            <person name="Nideffer J.F."/>
            <person name="Brumage L."/>
            <person name="Erb M."/>
            <person name="Derman A.I."/>
            <person name="Davis J.P."/>
            <person name="Estrada E."/>
            <person name="Fu S."/>
            <person name="Le D."/>
            <person name="Vuppala A."/>
            <person name="Tran C."/>
            <person name="Luterstein E."/>
            <person name="Lakkaraju S."/>
            <person name="Panchagnula S."/>
            <person name="Ren C."/>
            <person name="Doan J."/>
            <person name="Tran S."/>
            <person name="Soriano J."/>
            <person name="Fujita Y."/>
            <person name="Gutala P."/>
            <person name="Fujii Q."/>
            <person name="Lee M."/>
            <person name="Bui A."/>
            <person name="Villarreal C."/>
            <person name="Shing S.R."/>
            <person name="Kim S."/>
            <person name="Freeman D."/>
            <person name="Racha V."/>
            <person name="Ho A."/>
            <person name="Kumar P."/>
            <person name="Falah K."/>
            <person name="Dawson T."/>
            <person name="Enustun E."/>
            <person name="Prichard A."/>
            <person name="Gomez A."/>
            <person name="Khanna K."/>
            <person name="Trigg S."/>
            <person name="Fernandez L."/>
            <person name="Pogliano K."/>
            <person name="Pogliano J."/>
        </authorList>
    </citation>
    <scope>NUCLEOTIDE SEQUENCE</scope>
    <source>
        <strain evidence="5">QF2</strain>
    </source>
</reference>
<dbReference type="PANTHER" id="PTHR44688:SF16">
    <property type="entry name" value="DNA-BINDING TRANSCRIPTIONAL ACTIVATOR DEVR_DOSR"/>
    <property type="match status" value="1"/>
</dbReference>
<dbReference type="Pfam" id="PF00196">
    <property type="entry name" value="GerE"/>
    <property type="match status" value="1"/>
</dbReference>
<dbReference type="EMBL" id="JACWUS010000034">
    <property type="protein sequence ID" value="MBD2830621.1"/>
    <property type="molecule type" value="Genomic_DNA"/>
</dbReference>
<dbReference type="InterPro" id="IPR016032">
    <property type="entry name" value="Sig_transdc_resp-reg_C-effctor"/>
</dbReference>
<sequence>MSPDVSSGTSIWCPAARTDRRNWSCFSEREQQVLLLVGDGRSNREIARTLRVSEATVKSHVSRVLAKLELRDRVHAANWCGGSASLPVSPSADLRPPERVRCRDCHVTGFP</sequence>
<dbReference type="AlphaFoldDB" id="A0A927BPY8"/>